<evidence type="ECO:0000256" key="2">
    <source>
        <dbReference type="PROSITE-ProRule" id="PRU00335"/>
    </source>
</evidence>
<feature type="DNA-binding region" description="H-T-H motif" evidence="2">
    <location>
        <begin position="17"/>
        <end position="36"/>
    </location>
</feature>
<dbReference type="OrthoDB" id="3783612at2"/>
<dbReference type="GO" id="GO:0003677">
    <property type="term" value="F:DNA binding"/>
    <property type="evidence" value="ECO:0007669"/>
    <property type="project" value="UniProtKB-UniRule"/>
</dbReference>
<gene>
    <name evidence="4" type="ORF">C7Y72_00220</name>
</gene>
<protein>
    <submittedName>
        <fullName evidence="4">TetR/AcrR family transcriptional regulator</fullName>
    </submittedName>
</protein>
<evidence type="ECO:0000259" key="3">
    <source>
        <dbReference type="PROSITE" id="PS50977"/>
    </source>
</evidence>
<dbReference type="InterPro" id="IPR001647">
    <property type="entry name" value="HTH_TetR"/>
</dbReference>
<reference evidence="4 5" key="1">
    <citation type="submission" date="2018-03" db="EMBL/GenBank/DDBJ databases">
        <title>Aquarubrobacter algicola gen. nov., sp. nov., a novel actinobacterium isolated from shallow eutrophic lake during the end of cyanobacterial harmful algal blooms.</title>
        <authorList>
            <person name="Chun S.J."/>
        </authorList>
    </citation>
    <scope>NUCLEOTIDE SEQUENCE [LARGE SCALE GENOMIC DNA]</scope>
    <source>
        <strain evidence="4 5">Seoho-28</strain>
    </source>
</reference>
<organism evidence="4 5">
    <name type="scientific">Paraconexibacter algicola</name>
    <dbReference type="NCBI Taxonomy" id="2133960"/>
    <lineage>
        <taxon>Bacteria</taxon>
        <taxon>Bacillati</taxon>
        <taxon>Actinomycetota</taxon>
        <taxon>Thermoleophilia</taxon>
        <taxon>Solirubrobacterales</taxon>
        <taxon>Paraconexibacteraceae</taxon>
        <taxon>Paraconexibacter</taxon>
    </lineage>
</organism>
<dbReference type="Proteomes" id="UP000240739">
    <property type="component" value="Unassembled WGS sequence"/>
</dbReference>
<proteinExistence type="predicted"/>
<dbReference type="EMBL" id="PYYB01000001">
    <property type="protein sequence ID" value="PTL60652.1"/>
    <property type="molecule type" value="Genomic_DNA"/>
</dbReference>
<dbReference type="SUPFAM" id="SSF46689">
    <property type="entry name" value="Homeodomain-like"/>
    <property type="match status" value="1"/>
</dbReference>
<sequence length="208" mass="21954">MAAALELLGTVGWSGTTVRAVCAEAKLTPRFFYESFPDLDALVVAVFDEVSATTTARVLAAVRTAVAEDPADRLAHARAAIGTLVVDLTDDPRRARVVFVEALGHEALARRRLASMRTLAGLIAHQGRASFGTTARDEGLVAVTSSLLAGGIAELLIAWLDGEVEVTRDELVEDCAELLVAVGEGAARIARRRAQVPGTDIEPPNSAR</sequence>
<dbReference type="AlphaFoldDB" id="A0A2T4UN35"/>
<dbReference type="PROSITE" id="PS50977">
    <property type="entry name" value="HTH_TETR_2"/>
    <property type="match status" value="1"/>
</dbReference>
<dbReference type="Pfam" id="PF00440">
    <property type="entry name" value="TetR_N"/>
    <property type="match status" value="1"/>
</dbReference>
<keyword evidence="5" id="KW-1185">Reference proteome</keyword>
<evidence type="ECO:0000256" key="1">
    <source>
        <dbReference type="ARBA" id="ARBA00023125"/>
    </source>
</evidence>
<name>A0A2T4UN35_9ACTN</name>
<dbReference type="Gene3D" id="1.10.357.10">
    <property type="entry name" value="Tetracycline Repressor, domain 2"/>
    <property type="match status" value="1"/>
</dbReference>
<accession>A0A2T4UN35</accession>
<dbReference type="InterPro" id="IPR009057">
    <property type="entry name" value="Homeodomain-like_sf"/>
</dbReference>
<feature type="domain" description="HTH tetR-type" evidence="3">
    <location>
        <begin position="1"/>
        <end position="54"/>
    </location>
</feature>
<keyword evidence="1 2" id="KW-0238">DNA-binding</keyword>
<evidence type="ECO:0000313" key="5">
    <source>
        <dbReference type="Proteomes" id="UP000240739"/>
    </source>
</evidence>
<evidence type="ECO:0000313" key="4">
    <source>
        <dbReference type="EMBL" id="PTL60652.1"/>
    </source>
</evidence>
<comment type="caution">
    <text evidence="4">The sequence shown here is derived from an EMBL/GenBank/DDBJ whole genome shotgun (WGS) entry which is preliminary data.</text>
</comment>